<evidence type="ECO:0000256" key="1">
    <source>
        <dbReference type="SAM" id="MobiDB-lite"/>
    </source>
</evidence>
<reference evidence="2" key="1">
    <citation type="submission" date="2022-11" db="EMBL/GenBank/DDBJ databases">
        <title>Centuries of genome instability and evolution in soft-shell clam transmissible cancer (bioRxiv).</title>
        <authorList>
            <person name="Hart S.F.M."/>
            <person name="Yonemitsu M.A."/>
            <person name="Giersch R.M."/>
            <person name="Beal B.F."/>
            <person name="Arriagada G."/>
            <person name="Davis B.W."/>
            <person name="Ostrander E.A."/>
            <person name="Goff S.P."/>
            <person name="Metzger M.J."/>
        </authorList>
    </citation>
    <scope>NUCLEOTIDE SEQUENCE</scope>
    <source>
        <strain evidence="2">MELC-2E11</strain>
        <tissue evidence="2">Siphon/mantle</tissue>
    </source>
</reference>
<name>A0ABY7E0J1_MYAAR</name>
<protein>
    <submittedName>
        <fullName evidence="2">Uncharacterized protein</fullName>
    </submittedName>
</protein>
<dbReference type="Proteomes" id="UP001164746">
    <property type="component" value="Chromosome 4"/>
</dbReference>
<evidence type="ECO:0000313" key="2">
    <source>
        <dbReference type="EMBL" id="WAR02363.1"/>
    </source>
</evidence>
<organism evidence="2 3">
    <name type="scientific">Mya arenaria</name>
    <name type="common">Soft-shell clam</name>
    <dbReference type="NCBI Taxonomy" id="6604"/>
    <lineage>
        <taxon>Eukaryota</taxon>
        <taxon>Metazoa</taxon>
        <taxon>Spiralia</taxon>
        <taxon>Lophotrochozoa</taxon>
        <taxon>Mollusca</taxon>
        <taxon>Bivalvia</taxon>
        <taxon>Autobranchia</taxon>
        <taxon>Heteroconchia</taxon>
        <taxon>Euheterodonta</taxon>
        <taxon>Imparidentia</taxon>
        <taxon>Neoheterodontei</taxon>
        <taxon>Myida</taxon>
        <taxon>Myoidea</taxon>
        <taxon>Myidae</taxon>
        <taxon>Mya</taxon>
    </lineage>
</organism>
<keyword evidence="3" id="KW-1185">Reference proteome</keyword>
<evidence type="ECO:0000313" key="3">
    <source>
        <dbReference type="Proteomes" id="UP001164746"/>
    </source>
</evidence>
<dbReference type="EMBL" id="CP111015">
    <property type="protein sequence ID" value="WAR02363.1"/>
    <property type="molecule type" value="Genomic_DNA"/>
</dbReference>
<sequence>MYFTTRYCDIIFMQSVEEQEMSRPGQGRGNSLKQPKEEVNVKYMHRPPRIPPNYGSQRRSLLPKSKVSRVLLYDNATQEHMLDIKLANIKIEKERISRIINLHKKSFSSRMMKKQLHMQSLLNSSTGNKHNSDPCHPASTNDRQDEPSHRVIVKLTDRPLSFQASSNVNIVDAETRDALKERSLTVSDIKFPAVDDDKRHVIFKVKDRHGKTEVYHTVDERGVLSDIIPNSYRKLTDDPRFKSLQNALVPPEETV</sequence>
<feature type="region of interest" description="Disordered" evidence="1">
    <location>
        <begin position="123"/>
        <end position="147"/>
    </location>
</feature>
<proteinExistence type="predicted"/>
<gene>
    <name evidence="2" type="ORF">MAR_008921</name>
</gene>
<accession>A0ABY7E0J1</accession>